<dbReference type="PROSITE" id="PS51257">
    <property type="entry name" value="PROKAR_LIPOPROTEIN"/>
    <property type="match status" value="1"/>
</dbReference>
<dbReference type="Proteomes" id="UP001156903">
    <property type="component" value="Unassembled WGS sequence"/>
</dbReference>
<organism evidence="2 3">
    <name type="scientific">Hydrogenophaga electricum</name>
    <dbReference type="NCBI Taxonomy" id="1230953"/>
    <lineage>
        <taxon>Bacteria</taxon>
        <taxon>Pseudomonadati</taxon>
        <taxon>Pseudomonadota</taxon>
        <taxon>Betaproteobacteria</taxon>
        <taxon>Burkholderiales</taxon>
        <taxon>Comamonadaceae</taxon>
        <taxon>Hydrogenophaga</taxon>
    </lineage>
</organism>
<reference evidence="3" key="1">
    <citation type="journal article" date="2019" name="Int. J. Syst. Evol. Microbiol.">
        <title>The Global Catalogue of Microorganisms (GCM) 10K type strain sequencing project: providing services to taxonomists for standard genome sequencing and annotation.</title>
        <authorList>
            <consortium name="The Broad Institute Genomics Platform"/>
            <consortium name="The Broad Institute Genome Sequencing Center for Infectious Disease"/>
            <person name="Wu L."/>
            <person name="Ma J."/>
        </authorList>
    </citation>
    <scope>NUCLEOTIDE SEQUENCE [LARGE SCALE GENOMIC DNA]</scope>
    <source>
        <strain evidence="3">NBRC 109341</strain>
    </source>
</reference>
<dbReference type="EMBL" id="BSPB01000003">
    <property type="protein sequence ID" value="GLS13160.1"/>
    <property type="molecule type" value="Genomic_DNA"/>
</dbReference>
<protein>
    <recommendedName>
        <fullName evidence="4">Lipoprotein</fullName>
    </recommendedName>
</protein>
<evidence type="ECO:0008006" key="4">
    <source>
        <dbReference type="Google" id="ProtNLM"/>
    </source>
</evidence>
<dbReference type="RefSeq" id="WP_284306632.1">
    <property type="nucleotide sequence ID" value="NZ_BSPB01000003.1"/>
</dbReference>
<sequence>MHFLNRPAGTLPALAALTLSLSACAAGPSQPPPQHSAPTLTHNCQPQETVGFSCELHDHRLLSMCASPGFAIFKGLPKDNPGYAYLVVGTSEGRVQYSYPPNPYDYKQHFFTDVPSNGIPYMFVTSEKGEFFFLAERDDTDPLGAGQWTPENLPEGWSVSEKNKPRACVRVLEFDNFHAMGVTHASVWRLKEWERRKAEKVKASQP</sequence>
<feature type="chain" id="PRO_5046070899" description="Lipoprotein" evidence="1">
    <location>
        <begin position="26"/>
        <end position="206"/>
    </location>
</feature>
<feature type="signal peptide" evidence="1">
    <location>
        <begin position="1"/>
        <end position="25"/>
    </location>
</feature>
<keyword evidence="3" id="KW-1185">Reference proteome</keyword>
<gene>
    <name evidence="2" type="ORF">GCM10007935_05890</name>
</gene>
<name>A0ABQ6BZY3_9BURK</name>
<evidence type="ECO:0000313" key="2">
    <source>
        <dbReference type="EMBL" id="GLS13160.1"/>
    </source>
</evidence>
<evidence type="ECO:0000313" key="3">
    <source>
        <dbReference type="Proteomes" id="UP001156903"/>
    </source>
</evidence>
<keyword evidence="1" id="KW-0732">Signal</keyword>
<accession>A0ABQ6BZY3</accession>
<proteinExistence type="predicted"/>
<evidence type="ECO:0000256" key="1">
    <source>
        <dbReference type="SAM" id="SignalP"/>
    </source>
</evidence>
<comment type="caution">
    <text evidence="2">The sequence shown here is derived from an EMBL/GenBank/DDBJ whole genome shotgun (WGS) entry which is preliminary data.</text>
</comment>